<dbReference type="InterPro" id="IPR001468">
    <property type="entry name" value="Indole-3-GlycerolPSynthase_CS"/>
</dbReference>
<comment type="pathway">
    <text evidence="3">Amino-acid biosynthesis; L-tryptophan biosynthesis; L-tryptophan from chorismate: step 1/5.</text>
</comment>
<dbReference type="InterPro" id="IPR013785">
    <property type="entry name" value="Aldolase_TIM"/>
</dbReference>
<evidence type="ECO:0000256" key="9">
    <source>
        <dbReference type="ARBA" id="ARBA00022822"/>
    </source>
</evidence>
<evidence type="ECO:0000313" key="17">
    <source>
        <dbReference type="EMBL" id="ODV86055.1"/>
    </source>
</evidence>
<evidence type="ECO:0000256" key="3">
    <source>
        <dbReference type="ARBA" id="ARBA00004873"/>
    </source>
</evidence>
<dbReference type="EC" id="4.1.1.48" evidence="6"/>
<dbReference type="EC" id="4.1.3.27" evidence="5"/>
<evidence type="ECO:0000256" key="1">
    <source>
        <dbReference type="ARBA" id="ARBA00001633"/>
    </source>
</evidence>
<dbReference type="SUPFAM" id="SSF51366">
    <property type="entry name" value="Ribulose-phoshate binding barrel"/>
    <property type="match status" value="1"/>
</dbReference>
<dbReference type="PRINTS" id="PR00096">
    <property type="entry name" value="GATASE"/>
</dbReference>
<dbReference type="OrthoDB" id="524799at2759"/>
<dbReference type="CDD" id="cd01743">
    <property type="entry name" value="GATase1_Anthranilate_Synthase"/>
    <property type="match status" value="1"/>
</dbReference>
<name>A0A1E4T2S5_9ASCO</name>
<dbReference type="FunFam" id="3.40.50.880:FF:000031">
    <property type="entry name" value="Multifunctional tryptophan biosynthesis protein"/>
    <property type="match status" value="1"/>
</dbReference>
<comment type="subunit">
    <text evidence="4">Tetramer of two components I and two components II.</text>
</comment>
<dbReference type="InterPro" id="IPR029062">
    <property type="entry name" value="Class_I_gatase-like"/>
</dbReference>
<keyword evidence="10" id="KW-0315">Glutamine amidotransferase</keyword>
<dbReference type="EMBL" id="KV453851">
    <property type="protein sequence ID" value="ODV86055.1"/>
    <property type="molecule type" value="Genomic_DNA"/>
</dbReference>
<evidence type="ECO:0000256" key="10">
    <source>
        <dbReference type="ARBA" id="ARBA00022962"/>
    </source>
</evidence>
<evidence type="ECO:0000256" key="13">
    <source>
        <dbReference type="ARBA" id="ARBA00023268"/>
    </source>
</evidence>
<evidence type="ECO:0000256" key="12">
    <source>
        <dbReference type="ARBA" id="ARBA00023239"/>
    </source>
</evidence>
<evidence type="ECO:0000256" key="7">
    <source>
        <dbReference type="ARBA" id="ARBA00018819"/>
    </source>
</evidence>
<dbReference type="PRINTS" id="PR00097">
    <property type="entry name" value="ANTSNTHASEII"/>
</dbReference>
<feature type="domain" description="Glutamine amidotransferase" evidence="15">
    <location>
        <begin position="12"/>
        <end position="194"/>
    </location>
</feature>
<dbReference type="NCBIfam" id="TIGR00566">
    <property type="entry name" value="trpG_papA"/>
    <property type="match status" value="1"/>
</dbReference>
<keyword evidence="12" id="KW-0456">Lyase</keyword>
<organism evidence="17 18">
    <name type="scientific">[Candida] arabinofermentans NRRL YB-2248</name>
    <dbReference type="NCBI Taxonomy" id="983967"/>
    <lineage>
        <taxon>Eukaryota</taxon>
        <taxon>Fungi</taxon>
        <taxon>Dikarya</taxon>
        <taxon>Ascomycota</taxon>
        <taxon>Saccharomycotina</taxon>
        <taxon>Pichiomycetes</taxon>
        <taxon>Pichiales</taxon>
        <taxon>Pichiaceae</taxon>
        <taxon>Ogataea</taxon>
        <taxon>Ogataea/Candida clade</taxon>
    </lineage>
</organism>
<dbReference type="PRINTS" id="PR00099">
    <property type="entry name" value="CPSGATASE"/>
</dbReference>
<evidence type="ECO:0000259" key="15">
    <source>
        <dbReference type="Pfam" id="PF00117"/>
    </source>
</evidence>
<evidence type="ECO:0000256" key="4">
    <source>
        <dbReference type="ARBA" id="ARBA00011743"/>
    </source>
</evidence>
<evidence type="ECO:0000256" key="5">
    <source>
        <dbReference type="ARBA" id="ARBA00012266"/>
    </source>
</evidence>
<dbReference type="FunFam" id="3.20.20.70:FF:000136">
    <property type="entry name" value="Multifunctional tryptophan biosynthesis protein"/>
    <property type="match status" value="1"/>
</dbReference>
<evidence type="ECO:0000256" key="6">
    <source>
        <dbReference type="ARBA" id="ARBA00012362"/>
    </source>
</evidence>
<protein>
    <recommendedName>
        <fullName evidence="7">Multifunctional tryptophan biosynthesis protein</fullName>
        <ecNumber evidence="6">4.1.1.48</ecNumber>
        <ecNumber evidence="5">4.1.3.27</ecNumber>
    </recommendedName>
</protein>
<dbReference type="PROSITE" id="PS00614">
    <property type="entry name" value="IGPS"/>
    <property type="match status" value="1"/>
</dbReference>
<dbReference type="PANTHER" id="PTHR43418">
    <property type="entry name" value="MULTIFUNCTIONAL TRYPTOPHAN BIOSYNTHESIS PROTEIN-RELATED"/>
    <property type="match status" value="1"/>
</dbReference>
<dbReference type="GO" id="GO:0005829">
    <property type="term" value="C:cytosol"/>
    <property type="evidence" value="ECO:0007669"/>
    <property type="project" value="TreeGrafter"/>
</dbReference>
<evidence type="ECO:0000256" key="11">
    <source>
        <dbReference type="ARBA" id="ARBA00023141"/>
    </source>
</evidence>
<comment type="catalytic activity">
    <reaction evidence="14">
        <text>chorismate + L-glutamine = anthranilate + pyruvate + L-glutamate + H(+)</text>
        <dbReference type="Rhea" id="RHEA:21732"/>
        <dbReference type="ChEBI" id="CHEBI:15361"/>
        <dbReference type="ChEBI" id="CHEBI:15378"/>
        <dbReference type="ChEBI" id="CHEBI:16567"/>
        <dbReference type="ChEBI" id="CHEBI:29748"/>
        <dbReference type="ChEBI" id="CHEBI:29985"/>
        <dbReference type="ChEBI" id="CHEBI:58359"/>
        <dbReference type="EC" id="4.1.3.27"/>
    </reaction>
</comment>
<gene>
    <name evidence="17" type="ORF">CANARDRAFT_198122</name>
</gene>
<evidence type="ECO:0000256" key="2">
    <source>
        <dbReference type="ARBA" id="ARBA00004696"/>
    </source>
</evidence>
<comment type="pathway">
    <text evidence="2">Amino-acid biosynthesis; L-tryptophan biosynthesis; L-tryptophan from chorismate: step 4/5.</text>
</comment>
<comment type="catalytic activity">
    <reaction evidence="1">
        <text>1-(2-carboxyphenylamino)-1-deoxy-D-ribulose 5-phosphate + H(+) = (1S,2R)-1-C-(indol-3-yl)glycerol 3-phosphate + CO2 + H2O</text>
        <dbReference type="Rhea" id="RHEA:23476"/>
        <dbReference type="ChEBI" id="CHEBI:15377"/>
        <dbReference type="ChEBI" id="CHEBI:15378"/>
        <dbReference type="ChEBI" id="CHEBI:16526"/>
        <dbReference type="ChEBI" id="CHEBI:58613"/>
        <dbReference type="ChEBI" id="CHEBI:58866"/>
        <dbReference type="EC" id="4.1.1.48"/>
    </reaction>
</comment>
<proteinExistence type="predicted"/>
<dbReference type="SUPFAM" id="SSF52317">
    <property type="entry name" value="Class I glutamine amidotransferase-like"/>
    <property type="match status" value="1"/>
</dbReference>
<dbReference type="GO" id="GO:0004049">
    <property type="term" value="F:anthranilate synthase activity"/>
    <property type="evidence" value="ECO:0007669"/>
    <property type="project" value="UniProtKB-EC"/>
</dbReference>
<dbReference type="PROSITE" id="PS51273">
    <property type="entry name" value="GATASE_TYPE_1"/>
    <property type="match status" value="1"/>
</dbReference>
<dbReference type="GO" id="GO:0004425">
    <property type="term" value="F:indole-3-glycerol-phosphate synthase activity"/>
    <property type="evidence" value="ECO:0007669"/>
    <property type="project" value="UniProtKB-EC"/>
</dbReference>
<dbReference type="Gene3D" id="3.20.20.70">
    <property type="entry name" value="Aldolase class I"/>
    <property type="match status" value="1"/>
</dbReference>
<dbReference type="InterPro" id="IPR013798">
    <property type="entry name" value="Indole-3-glycerol_P_synth_dom"/>
</dbReference>
<dbReference type="CDD" id="cd00331">
    <property type="entry name" value="IGPS"/>
    <property type="match status" value="1"/>
</dbReference>
<keyword evidence="11" id="KW-0057">Aromatic amino acid biosynthesis</keyword>
<evidence type="ECO:0000259" key="16">
    <source>
        <dbReference type="Pfam" id="PF00218"/>
    </source>
</evidence>
<evidence type="ECO:0000256" key="8">
    <source>
        <dbReference type="ARBA" id="ARBA00022605"/>
    </source>
</evidence>
<dbReference type="Proteomes" id="UP000094801">
    <property type="component" value="Unassembled WGS sequence"/>
</dbReference>
<evidence type="ECO:0000313" key="18">
    <source>
        <dbReference type="Proteomes" id="UP000094801"/>
    </source>
</evidence>
<dbReference type="InterPro" id="IPR017926">
    <property type="entry name" value="GATASE"/>
</dbReference>
<dbReference type="Pfam" id="PF00117">
    <property type="entry name" value="GATase"/>
    <property type="match status" value="1"/>
</dbReference>
<keyword evidence="18" id="KW-1185">Reference proteome</keyword>
<dbReference type="Gene3D" id="3.40.50.880">
    <property type="match status" value="1"/>
</dbReference>
<keyword evidence="9" id="KW-0822">Tryptophan biosynthesis</keyword>
<accession>A0A1E4T2S5</accession>
<dbReference type="PANTHER" id="PTHR43418:SF4">
    <property type="entry name" value="MULTIFUNCTIONAL TRYPTOPHAN BIOSYNTHESIS PROTEIN"/>
    <property type="match status" value="1"/>
</dbReference>
<feature type="domain" description="Indole-3-glycerol phosphate synthase" evidence="16">
    <location>
        <begin position="227"/>
        <end position="501"/>
    </location>
</feature>
<evidence type="ECO:0000256" key="14">
    <source>
        <dbReference type="ARBA" id="ARBA00047683"/>
    </source>
</evidence>
<dbReference type="InterPro" id="IPR011060">
    <property type="entry name" value="RibuloseP-bd_barrel"/>
</dbReference>
<dbReference type="STRING" id="983967.A0A1E4T2S5"/>
<dbReference type="AlphaFoldDB" id="A0A1E4T2S5"/>
<dbReference type="Pfam" id="PF00218">
    <property type="entry name" value="IGPS"/>
    <property type="match status" value="1"/>
</dbReference>
<reference evidence="18" key="1">
    <citation type="submission" date="2016-04" db="EMBL/GenBank/DDBJ databases">
        <title>Comparative genomics of biotechnologically important yeasts.</title>
        <authorList>
            <consortium name="DOE Joint Genome Institute"/>
            <person name="Riley R."/>
            <person name="Haridas S."/>
            <person name="Wolfe K.H."/>
            <person name="Lopes M.R."/>
            <person name="Hittinger C.T."/>
            <person name="Goker M."/>
            <person name="Salamov A."/>
            <person name="Wisecaver J."/>
            <person name="Long T.M."/>
            <person name="Aerts A.L."/>
            <person name="Barry K."/>
            <person name="Choi C."/>
            <person name="Clum A."/>
            <person name="Coughlan A.Y."/>
            <person name="Deshpande S."/>
            <person name="Douglass A.P."/>
            <person name="Hanson S.J."/>
            <person name="Klenk H.-P."/>
            <person name="Labutti K."/>
            <person name="Lapidus A."/>
            <person name="Lindquist E."/>
            <person name="Lipzen A."/>
            <person name="Meier-Kolthoff J.P."/>
            <person name="Ohm R.A."/>
            <person name="Otillar R.P."/>
            <person name="Pangilinan J."/>
            <person name="Peng Y."/>
            <person name="Rokas A."/>
            <person name="Rosa C.A."/>
            <person name="Scheuner C."/>
            <person name="Sibirny A.A."/>
            <person name="Slot J.C."/>
            <person name="Stielow J.B."/>
            <person name="Sun H."/>
            <person name="Kurtzman C.P."/>
            <person name="Blackwell M."/>
            <person name="Grigoriev I.V."/>
            <person name="Jeffries T.W."/>
        </authorList>
    </citation>
    <scope>NUCLEOTIDE SEQUENCE [LARGE SCALE GENOMIC DNA]</scope>
    <source>
        <strain evidence="18">NRRL YB-2248</strain>
    </source>
</reference>
<keyword evidence="8" id="KW-0028">Amino-acid biosynthesis</keyword>
<dbReference type="InterPro" id="IPR050472">
    <property type="entry name" value="Anth_synth/Amidotransfase"/>
</dbReference>
<dbReference type="GO" id="GO:0000162">
    <property type="term" value="P:L-tryptophan biosynthetic process"/>
    <property type="evidence" value="ECO:0007669"/>
    <property type="project" value="UniProtKB-UniPathway"/>
</dbReference>
<sequence>MPSTEPLKRKVVMIDNYDSFTWNLYQYLCLEGADVEVYRNDKITIKEIESIKPDLIVISPGPGHPKTDAGISREVIDYFKGKLPVLGVCMGQQCIYEVFGGEVEYAGEIVHGKTSTVTHDNKGIFKNVPQGVAITRYHSLAGSITSLPDSLEVTCTTDNGIIMGVRHKEYVIEGVQFHPESILTEEGHLMIRNMLSLKGGYWKDNETSATTTTATATVTSNGNTSILDKIYYQRKLDYESIVQLPGQSFSDLEEYLSLGLAPKLINFYDRLNENISIGKPAILSEIKRASPSKGAIDMKANAAKQALTYANAGVSTISVLTEPHWFKGSIDDLKLARKAIDSVINRPCILRKEFIFNKYQILEARLSGADTVLLIVKMLDYDLLFELFQYSKSLGMEPLVEINNADELKLALKVGASVIGVNNRNLHNFDVDLENTNSLNDLIVNDTKAKGEDGKKIIILALSGISSVQDVQNYKKSGVYGYLIGEALMRKGDKVGEFIQELLNA</sequence>
<dbReference type="UniPathway" id="UPA00035">
    <property type="reaction ID" value="UER00040"/>
</dbReference>
<keyword evidence="13" id="KW-0511">Multifunctional enzyme</keyword>
<dbReference type="InterPro" id="IPR006221">
    <property type="entry name" value="TrpG/PapA_dom"/>
</dbReference>